<organism evidence="2">
    <name type="scientific">Argas monolakensis</name>
    <name type="common">Mono lake bird tick</name>
    <dbReference type="NCBI Taxonomy" id="34602"/>
    <lineage>
        <taxon>Eukaryota</taxon>
        <taxon>Metazoa</taxon>
        <taxon>Ecdysozoa</taxon>
        <taxon>Arthropoda</taxon>
        <taxon>Chelicerata</taxon>
        <taxon>Arachnida</taxon>
        <taxon>Acari</taxon>
        <taxon>Parasitiformes</taxon>
        <taxon>Ixodida</taxon>
        <taxon>Ixodoidea</taxon>
        <taxon>Argasidae</taxon>
        <taxon>Argasinae</taxon>
        <taxon>Argas</taxon>
    </lineage>
</organism>
<reference evidence="2" key="1">
    <citation type="journal article" date="2008" name="Insect Biochem. Mol. Biol.">
        <title>Comparative sialomics between hard and soft ticks: implications for the evolution of blood-feeding behavior.</title>
        <authorList>
            <person name="Mans B.J."/>
            <person name="Andersen J.F."/>
            <person name="Francischetti I.M."/>
            <person name="Valenzuela J.G."/>
            <person name="Schwan T.G."/>
            <person name="Pham V.M."/>
            <person name="Garfield M.K."/>
            <person name="Hammer C.H."/>
            <person name="Ribeiro J.M."/>
        </authorList>
    </citation>
    <scope>NUCLEOTIDE SEQUENCE</scope>
    <source>
        <strain evidence="2">AM-6A</strain>
        <tissue evidence="2">Adult salivary gland</tissue>
    </source>
</reference>
<proteinExistence type="evidence at transcript level"/>
<feature type="signal peptide" evidence="1">
    <location>
        <begin position="1"/>
        <end position="20"/>
    </location>
</feature>
<sequence>MVRQGQSSLVLLAAVSAVLAFNRAYEHLRCTHDLPRDLCGYSTGLDRKYFYNKYHGTCRLGPVCDSSEGFAYERLTDCMRATKSCPPLETKRQWQEKSKGQTGRH</sequence>
<accession>Q09JY3</accession>
<keyword evidence="1" id="KW-0732">Signal</keyword>
<evidence type="ECO:0000313" key="2">
    <source>
        <dbReference type="EMBL" id="ABI52630.1"/>
    </source>
</evidence>
<dbReference type="EMBL" id="DQ886713">
    <property type="protein sequence ID" value="ABI52630.1"/>
    <property type="molecule type" value="mRNA"/>
</dbReference>
<dbReference type="AlphaFoldDB" id="Q09JY3"/>
<evidence type="ECO:0000256" key="1">
    <source>
        <dbReference type="SAM" id="SignalP"/>
    </source>
</evidence>
<feature type="chain" id="PRO_5004167648" evidence="1">
    <location>
        <begin position="21"/>
        <end position="105"/>
    </location>
</feature>
<protein>
    <submittedName>
        <fullName evidence="2">Kunitz domain</fullName>
    </submittedName>
</protein>
<name>Q09JY3_ARGMO</name>